<dbReference type="SUPFAM" id="SSF55048">
    <property type="entry name" value="Probable ACP-binding domain of malonyl-CoA ACP transacylase"/>
    <property type="match status" value="1"/>
</dbReference>
<keyword evidence="6" id="KW-0511">Multifunctional enzyme</keyword>
<evidence type="ECO:0000256" key="4">
    <source>
        <dbReference type="ARBA" id="ARBA00022679"/>
    </source>
</evidence>
<dbReference type="SUPFAM" id="SSF51735">
    <property type="entry name" value="NAD(P)-binding Rossmann-fold domains"/>
    <property type="match status" value="2"/>
</dbReference>
<evidence type="ECO:0000259" key="9">
    <source>
        <dbReference type="PROSITE" id="PS52004"/>
    </source>
</evidence>
<dbReference type="Gene3D" id="1.10.1200.10">
    <property type="entry name" value="ACP-like"/>
    <property type="match status" value="1"/>
</dbReference>
<evidence type="ECO:0000256" key="6">
    <source>
        <dbReference type="ARBA" id="ARBA00023268"/>
    </source>
</evidence>
<sequence length="1632" mass="174008">MMDNNEAKLRDYLKRATADLRAVKRRLREVEDQASEPIAIVGMACRFPGGVRGPEDLWAAVADGRDLMGPFPSDRGWDLDALYDPTGERRNSSYVNEGAFLDDVALFDAGFFGISPREALAMDPQQRLLLETAWECFERAGIDPATLRGSQTGVYLGATDHDYGRGMTELPEELEGNVMIGRSGAISSGRIAYFLGLHGPAVTIDTMCSSSLVALHLACEGLRRGDCSMAVTGGTTVLSTPEGYTEFSRQGALASDGRCKAFSAAADGTGWAEGVGVLVVERLSDARRNGHNVLAVVRGSAINQDGASNGLTAPNGTAQRKVIQQALANARVPADEVDVVEAHGTGTTLGDPIEAHALLATYGKARPAERPLFLGSLKSNLGHAAAAAGVAGVIKMVMALRNEVLPKTLHVDEPSPKIDWSSGAVSLLTEARPWTRDGHPRRAGVSAFGASGTNAHVILEQTPEVVPDEDAPEVVAEPATKVSAGALPWVLSARGADALRAQARRLRSRLDGEESVADVGYSLAKTRSSFEHRAVIVGSDRDDMLAGLDALALGEERDGLVRAVAADVGKSVFVFPGQGAQWAGMAVELLETSPVFAERLQQCHDALAPFTDWSLLDVLRNQDDATWLERVDMVQPALWAVMVSLASLWRASGVEPAAVIGHSQGEIAAAVVAGALSIEDGARVVALRSKAIRAIAGVGGMMSVQLPREQALSYVKEGLSLAAVNGSGSVVISGDNQALDALQAQLEGEGVRVRRVPVDYASHSAHVEKIHSELLDVLGPITPKQSEIPFYSTVLGEQIDTTSVDAEYWYRNLRQTVELEKTTRLLVEHGHDVFIEVSPHSVLLPALGETLDAMGRDGVTVGSLRRDQGGLDRFLASVAEVHARGGSVAWTSVFAGHDATVIDLPTYAFQRRRYWLEAPEKPVEQAAAAESGLDNDFWQAVEQGDLAALASTVGLDTDKPLSALLPDLADWRAKRREQSIVDSWRYRVDWTPIDEPAPAKLDGTWLVLAPVDAGYDSLRARVRATVEQHGGRAVVLDLAEADADRELLAKRLRDAGGAPFRGVLSLLALDQRWHMTHRGLPNGLAATLALVQALGDAEIDAPLWLVTNGAASVAGQDKLTSPAQAAVWGLGRVAALEYPQRWGGMVDVPQQLDESAVNRLAGVLAGHGDEDQVAVRASGLFARRLVRVESESTPASWKPQDCVLLTGGTGGVGAQIARWLAKHRARRLVLTSRRGIDAPGARDLVAELAELGTEAIVVACDVGDEQALVELKRRMEADGWPITSVMHIAGAGVLNGLGATDLDEFADTAYAKIAGAAVLDAVFDTDEVAEFILFSSISAVWGSGDHGAYAAANAYLDGLAECRRGRGRPALSLVWGIWDPEEGGGMAANLVEQALRDRGIPFMNPRLAIDGFHRVLSDDNRAVEVVAEVDWTKFVPVFTAARPSPLLETVPEVRAALQREQAAAAKVGTGEASLKDRIATLSPAERSLTIASVVRTQVAASLKYPGPESVETGRAFRELGFDSLTAVDLRNRLGEATGLRFPVTVVFDHPNVVELAKHVEKQLLPEAAIAPVESNETLALLSTISLDRLREAGLLDTLLRMANGAPDEEQESDSIDDMDVSALVAMALDTDN</sequence>
<dbReference type="SUPFAM" id="SSF53901">
    <property type="entry name" value="Thiolase-like"/>
    <property type="match status" value="1"/>
</dbReference>
<dbReference type="InterPro" id="IPR041618">
    <property type="entry name" value="PKS_DE"/>
</dbReference>
<dbReference type="InterPro" id="IPR036291">
    <property type="entry name" value="NAD(P)-bd_dom_sf"/>
</dbReference>
<dbReference type="InterPro" id="IPR006162">
    <property type="entry name" value="Ppantetheine_attach_site"/>
</dbReference>
<dbReference type="EMBL" id="JBHLZU010000033">
    <property type="protein sequence ID" value="MFB9909383.1"/>
    <property type="molecule type" value="Genomic_DNA"/>
</dbReference>
<dbReference type="Pfam" id="PF00550">
    <property type="entry name" value="PP-binding"/>
    <property type="match status" value="1"/>
</dbReference>
<evidence type="ECO:0000259" key="8">
    <source>
        <dbReference type="PROSITE" id="PS50075"/>
    </source>
</evidence>
<dbReference type="InterPro" id="IPR014043">
    <property type="entry name" value="Acyl_transferase_dom"/>
</dbReference>
<dbReference type="Pfam" id="PF02801">
    <property type="entry name" value="Ketoacyl-synt_C"/>
    <property type="match status" value="1"/>
</dbReference>
<dbReference type="Gene3D" id="3.40.50.720">
    <property type="entry name" value="NAD(P)-binding Rossmann-like Domain"/>
    <property type="match status" value="1"/>
</dbReference>
<evidence type="ECO:0000256" key="5">
    <source>
        <dbReference type="ARBA" id="ARBA00023194"/>
    </source>
</evidence>
<dbReference type="SMART" id="SM00825">
    <property type="entry name" value="PKS_KS"/>
    <property type="match status" value="1"/>
</dbReference>
<dbReference type="SMART" id="SM00823">
    <property type="entry name" value="PKS_PP"/>
    <property type="match status" value="1"/>
</dbReference>
<dbReference type="InterPro" id="IPR014030">
    <property type="entry name" value="Ketoacyl_synth_N"/>
</dbReference>
<dbReference type="Gene3D" id="3.40.50.11460">
    <property type="match status" value="1"/>
</dbReference>
<evidence type="ECO:0000256" key="1">
    <source>
        <dbReference type="ARBA" id="ARBA00001957"/>
    </source>
</evidence>
<dbReference type="InterPro" id="IPR016036">
    <property type="entry name" value="Malonyl_transacylase_ACP-bd"/>
</dbReference>
<dbReference type="Gene3D" id="3.40.47.10">
    <property type="match status" value="1"/>
</dbReference>
<dbReference type="Gene3D" id="6.10.140.1830">
    <property type="match status" value="1"/>
</dbReference>
<dbReference type="InterPro" id="IPR036299">
    <property type="entry name" value="Polyketide_synth_docking_sf"/>
</dbReference>
<dbReference type="InterPro" id="IPR014031">
    <property type="entry name" value="Ketoacyl_synth_C"/>
</dbReference>
<evidence type="ECO:0000313" key="11">
    <source>
        <dbReference type="Proteomes" id="UP001589693"/>
    </source>
</evidence>
<evidence type="ECO:0000256" key="2">
    <source>
        <dbReference type="ARBA" id="ARBA00022450"/>
    </source>
</evidence>
<protein>
    <submittedName>
        <fullName evidence="10">Type I polyketide synthase</fullName>
    </submittedName>
</protein>
<evidence type="ECO:0000313" key="10">
    <source>
        <dbReference type="EMBL" id="MFB9909383.1"/>
    </source>
</evidence>
<organism evidence="10 11">
    <name type="scientific">Allokutzneria oryzae</name>
    <dbReference type="NCBI Taxonomy" id="1378989"/>
    <lineage>
        <taxon>Bacteria</taxon>
        <taxon>Bacillati</taxon>
        <taxon>Actinomycetota</taxon>
        <taxon>Actinomycetes</taxon>
        <taxon>Pseudonocardiales</taxon>
        <taxon>Pseudonocardiaceae</taxon>
        <taxon>Allokutzneria</taxon>
    </lineage>
</organism>
<dbReference type="Pfam" id="PF08659">
    <property type="entry name" value="KR"/>
    <property type="match status" value="1"/>
</dbReference>
<dbReference type="Proteomes" id="UP001589693">
    <property type="component" value="Unassembled WGS sequence"/>
</dbReference>
<dbReference type="SMART" id="SM00822">
    <property type="entry name" value="PKS_KR"/>
    <property type="match status" value="1"/>
</dbReference>
<dbReference type="Pfam" id="PF16197">
    <property type="entry name" value="KAsynt_C_assoc"/>
    <property type="match status" value="1"/>
</dbReference>
<dbReference type="InterPro" id="IPR050091">
    <property type="entry name" value="PKS_NRPS_Biosynth_Enz"/>
</dbReference>
<dbReference type="SMART" id="SM01294">
    <property type="entry name" value="PKS_PP_betabranch"/>
    <property type="match status" value="1"/>
</dbReference>
<evidence type="ECO:0000256" key="3">
    <source>
        <dbReference type="ARBA" id="ARBA00022553"/>
    </source>
</evidence>
<dbReference type="PROSITE" id="PS50075">
    <property type="entry name" value="CARRIER"/>
    <property type="match status" value="1"/>
</dbReference>
<dbReference type="Gene3D" id="6.10.40.10">
    <property type="match status" value="1"/>
</dbReference>
<accession>A0ABV6A871</accession>
<keyword evidence="7" id="KW-0012">Acyltransferase</keyword>
<comment type="caution">
    <text evidence="10">The sequence shown here is derived from an EMBL/GenBank/DDBJ whole genome shotgun (WGS) entry which is preliminary data.</text>
</comment>
<dbReference type="PROSITE" id="PS52004">
    <property type="entry name" value="KS3_2"/>
    <property type="match status" value="1"/>
</dbReference>
<dbReference type="CDD" id="cd00833">
    <property type="entry name" value="PKS"/>
    <property type="match status" value="1"/>
</dbReference>
<dbReference type="CDD" id="cd08952">
    <property type="entry name" value="KR_1_SDR_x"/>
    <property type="match status" value="1"/>
</dbReference>
<dbReference type="Gene3D" id="3.30.70.3290">
    <property type="match status" value="1"/>
</dbReference>
<feature type="domain" description="Ketosynthase family 3 (KS3)" evidence="9">
    <location>
        <begin position="35"/>
        <end position="461"/>
    </location>
</feature>
<dbReference type="Pfam" id="PF00109">
    <property type="entry name" value="ketoacyl-synt"/>
    <property type="match status" value="1"/>
</dbReference>
<dbReference type="Pfam" id="PF00698">
    <property type="entry name" value="Acyl_transf_1"/>
    <property type="match status" value="1"/>
</dbReference>
<dbReference type="InterPro" id="IPR013968">
    <property type="entry name" value="PKS_KR"/>
</dbReference>
<dbReference type="Pfam" id="PF18369">
    <property type="entry name" value="PKS_DE"/>
    <property type="match status" value="1"/>
</dbReference>
<dbReference type="InterPro" id="IPR001227">
    <property type="entry name" value="Ac_transferase_dom_sf"/>
</dbReference>
<dbReference type="InterPro" id="IPR009081">
    <property type="entry name" value="PP-bd_ACP"/>
</dbReference>
<dbReference type="NCBIfam" id="NF045894">
    <property type="entry name" value="PKS_plus_SDR"/>
    <property type="match status" value="1"/>
</dbReference>
<dbReference type="SUPFAM" id="SSF101173">
    <property type="entry name" value="Docking domain B of the erythromycin polyketide synthase (DEBS)"/>
    <property type="match status" value="1"/>
</dbReference>
<name>A0ABV6A871_9PSEU</name>
<feature type="domain" description="Carrier" evidence="8">
    <location>
        <begin position="1488"/>
        <end position="1563"/>
    </location>
</feature>
<dbReference type="Pfam" id="PF08990">
    <property type="entry name" value="Docking"/>
    <property type="match status" value="1"/>
</dbReference>
<dbReference type="InterPro" id="IPR057326">
    <property type="entry name" value="KR_dom"/>
</dbReference>
<proteinExistence type="predicted"/>
<dbReference type="InterPro" id="IPR036736">
    <property type="entry name" value="ACP-like_sf"/>
</dbReference>
<dbReference type="SUPFAM" id="SSF52151">
    <property type="entry name" value="FabD/lysophospholipase-like"/>
    <property type="match status" value="1"/>
</dbReference>
<reference evidence="10 11" key="1">
    <citation type="submission" date="2024-09" db="EMBL/GenBank/DDBJ databases">
        <authorList>
            <person name="Sun Q."/>
            <person name="Mori K."/>
        </authorList>
    </citation>
    <scope>NUCLEOTIDE SEQUENCE [LARGE SCALE GENOMIC DNA]</scope>
    <source>
        <strain evidence="10 11">TBRC 7907</strain>
    </source>
</reference>
<dbReference type="RefSeq" id="WP_377862323.1">
    <property type="nucleotide sequence ID" value="NZ_JBHLZU010000033.1"/>
</dbReference>
<dbReference type="PANTHER" id="PTHR43775:SF51">
    <property type="entry name" value="INACTIVE PHENOLPHTHIOCEROL SYNTHESIS POLYKETIDE SYNTHASE TYPE I PKS1-RELATED"/>
    <property type="match status" value="1"/>
</dbReference>
<dbReference type="InterPro" id="IPR020806">
    <property type="entry name" value="PKS_PP-bd"/>
</dbReference>
<dbReference type="InterPro" id="IPR020841">
    <property type="entry name" value="PKS_Beta-ketoAc_synthase_dom"/>
</dbReference>
<gene>
    <name evidence="10" type="ORF">ACFFQA_36075</name>
</gene>
<keyword evidence="5" id="KW-0045">Antibiotic biosynthesis</keyword>
<keyword evidence="3" id="KW-0597">Phosphoprotein</keyword>
<dbReference type="Gene3D" id="3.40.366.10">
    <property type="entry name" value="Malonyl-Coenzyme A Acyl Carrier Protein, domain 2"/>
    <property type="match status" value="1"/>
</dbReference>
<evidence type="ECO:0000256" key="7">
    <source>
        <dbReference type="ARBA" id="ARBA00023315"/>
    </source>
</evidence>
<dbReference type="PROSITE" id="PS00012">
    <property type="entry name" value="PHOSPHOPANTETHEINE"/>
    <property type="match status" value="1"/>
</dbReference>
<keyword evidence="11" id="KW-1185">Reference proteome</keyword>
<dbReference type="InterPro" id="IPR016039">
    <property type="entry name" value="Thiolase-like"/>
</dbReference>
<keyword evidence="4" id="KW-0808">Transferase</keyword>
<dbReference type="InterPro" id="IPR015083">
    <property type="entry name" value="NorB/c/GfsB-D-like_docking"/>
</dbReference>
<dbReference type="SUPFAM" id="SSF47336">
    <property type="entry name" value="ACP-like"/>
    <property type="match status" value="1"/>
</dbReference>
<dbReference type="InterPro" id="IPR016035">
    <property type="entry name" value="Acyl_Trfase/lysoPLipase"/>
</dbReference>
<comment type="cofactor">
    <cofactor evidence="1">
        <name>pantetheine 4'-phosphate</name>
        <dbReference type="ChEBI" id="CHEBI:47942"/>
    </cofactor>
</comment>
<dbReference type="SMART" id="SM00827">
    <property type="entry name" value="PKS_AT"/>
    <property type="match status" value="1"/>
</dbReference>
<keyword evidence="2" id="KW-0596">Phosphopantetheine</keyword>
<dbReference type="InterPro" id="IPR032821">
    <property type="entry name" value="PKS_assoc"/>
</dbReference>
<dbReference type="PANTHER" id="PTHR43775">
    <property type="entry name" value="FATTY ACID SYNTHASE"/>
    <property type="match status" value="1"/>
</dbReference>